<proteinExistence type="predicted"/>
<evidence type="ECO:0000313" key="2">
    <source>
        <dbReference type="Proteomes" id="UP000719412"/>
    </source>
</evidence>
<comment type="caution">
    <text evidence="1">The sequence shown here is derived from an EMBL/GenBank/DDBJ whole genome shotgun (WGS) entry which is preliminary data.</text>
</comment>
<name>A0A8J6HMM7_TENMO</name>
<sequence length="246" mass="26949">MPGNATSGNLVMSPEQFERLLASLKTGSSPTPSGNLADCKSRFAGAKGESVAAFIDAVTIYKDCVGVSDLNALKGLAMLLDGAAATWWQGTKATVDTWKTAIDALRRSFGELKPNYKIFRELFSRQQKDTEATDAFINSARALLAKLSPTPPLHEVHQMDMIYGLLSSKIRRLVPRDELNNFETFIAKTRGAEDALKEEVPEIQKGTKTRPKSSYCGAHGHTEKECRKLARSQEVTITISLCRSPV</sequence>
<keyword evidence="2" id="KW-1185">Reference proteome</keyword>
<gene>
    <name evidence="1" type="ORF">GEV33_005714</name>
</gene>
<organism evidence="1 2">
    <name type="scientific">Tenebrio molitor</name>
    <name type="common">Yellow mealworm beetle</name>
    <dbReference type="NCBI Taxonomy" id="7067"/>
    <lineage>
        <taxon>Eukaryota</taxon>
        <taxon>Metazoa</taxon>
        <taxon>Ecdysozoa</taxon>
        <taxon>Arthropoda</taxon>
        <taxon>Hexapoda</taxon>
        <taxon>Insecta</taxon>
        <taxon>Pterygota</taxon>
        <taxon>Neoptera</taxon>
        <taxon>Endopterygota</taxon>
        <taxon>Coleoptera</taxon>
        <taxon>Polyphaga</taxon>
        <taxon>Cucujiformia</taxon>
        <taxon>Tenebrionidae</taxon>
        <taxon>Tenebrio</taxon>
    </lineage>
</organism>
<reference evidence="1" key="2">
    <citation type="submission" date="2021-08" db="EMBL/GenBank/DDBJ databases">
        <authorList>
            <person name="Eriksson T."/>
        </authorList>
    </citation>
    <scope>NUCLEOTIDE SEQUENCE</scope>
    <source>
        <strain evidence="1">Stoneville</strain>
        <tissue evidence="1">Whole head</tissue>
    </source>
</reference>
<dbReference type="AlphaFoldDB" id="A0A8J6HMM7"/>
<reference evidence="1" key="1">
    <citation type="journal article" date="2020" name="J Insects Food Feed">
        <title>The yellow mealworm (Tenebrio molitor) genome: a resource for the emerging insects as food and feed industry.</title>
        <authorList>
            <person name="Eriksson T."/>
            <person name="Andere A."/>
            <person name="Kelstrup H."/>
            <person name="Emery V."/>
            <person name="Picard C."/>
        </authorList>
    </citation>
    <scope>NUCLEOTIDE SEQUENCE</scope>
    <source>
        <strain evidence="1">Stoneville</strain>
        <tissue evidence="1">Whole head</tissue>
    </source>
</reference>
<accession>A0A8J6HMM7</accession>
<dbReference type="Proteomes" id="UP000719412">
    <property type="component" value="Unassembled WGS sequence"/>
</dbReference>
<evidence type="ECO:0000313" key="1">
    <source>
        <dbReference type="EMBL" id="KAH0817077.1"/>
    </source>
</evidence>
<dbReference type="EMBL" id="JABDTM020020347">
    <property type="protein sequence ID" value="KAH0817077.1"/>
    <property type="molecule type" value="Genomic_DNA"/>
</dbReference>
<protein>
    <submittedName>
        <fullName evidence="1">Uncharacterized protein</fullName>
    </submittedName>
</protein>